<dbReference type="GO" id="GO:0005524">
    <property type="term" value="F:ATP binding"/>
    <property type="evidence" value="ECO:0007669"/>
    <property type="project" value="UniProtKB-KW"/>
</dbReference>
<dbReference type="InterPro" id="IPR019734">
    <property type="entry name" value="TPR_rpt"/>
</dbReference>
<sequence length="674" mass="77777">MNRVNVQLVLQLDDQKYLYVDGIIRPFDGKIKTRDDVIGYGVIYDAGKVKVLYDYKVVRVSDFSVVTQAILKEKIDNLNIYLFENGNTIYAYFGNVPNPKLNFPYMIIHGIPIALGSKTEIIEAIERDYRVALYALDNFRNDPSIVNHSILSLVKFEKCEDAVKYYKELRVSDPEVSLAVAQCMEKIGEELEALKIYSFLSEEKYRELENKIRGKVNSIIEEYKKEGNVKLLIDSVKMLPTYDAPLIELGWYFVNKRKFDDAVKYFEEAVKRVPTFHNLLLYAWSLISSEKYKEALEVIEKAERVKRNAGSAYIKGLALEGLNAPSQAEREFLYACREGIIDACMKIRSYKLYVPEPFDAAAWLGYVLYGYEVKQLLGNGGMGYVLLVERNGRKYAMKVMKKEYTFIEMLYEVAKMQEISKRSEYLVKIFASFLDENWTDYFSSPPAIIMEYMEGGDLRSVLVDQEYSALRHSVKWPQVVAFVFSKLAKAVIEVHKEGYTHCDIKPSNILFNKKLPRYGEDALNSLLNFEVVPKLSDLGSSVKIGTPVMHYTPYYAHPLQRFGNKAETMFDVYSFTVSLYVSLTNNFPYPEWLENEIEEAVKNPEKRKQALDDFHKAAPRLDYVPVEFKDLIMSGLKGEVSMLEINRKLEEILIEDYNIDINNSNSEAEKLISY</sequence>
<dbReference type="PROSITE" id="PS50005">
    <property type="entry name" value="TPR"/>
    <property type="match status" value="1"/>
</dbReference>
<protein>
    <submittedName>
        <fullName evidence="5">TPR repeat protein</fullName>
    </submittedName>
</protein>
<dbReference type="PROSITE" id="PS00108">
    <property type="entry name" value="PROTEIN_KINASE_ST"/>
    <property type="match status" value="1"/>
</dbReference>
<feature type="domain" description="Protein kinase" evidence="4">
    <location>
        <begin position="371"/>
        <end position="674"/>
    </location>
</feature>
<keyword evidence="2" id="KW-0067">ATP-binding</keyword>
<evidence type="ECO:0000256" key="3">
    <source>
        <dbReference type="PROSITE-ProRule" id="PRU00339"/>
    </source>
</evidence>
<dbReference type="Gene3D" id="1.25.40.10">
    <property type="entry name" value="Tetratricopeptide repeat domain"/>
    <property type="match status" value="1"/>
</dbReference>
<keyword evidence="3" id="KW-0802">TPR repeat</keyword>
<dbReference type="PANTHER" id="PTHR44167:SF24">
    <property type="entry name" value="SERINE_THREONINE-PROTEIN KINASE CHK2"/>
    <property type="match status" value="1"/>
</dbReference>
<dbReference type="GO" id="GO:0004674">
    <property type="term" value="F:protein serine/threonine kinase activity"/>
    <property type="evidence" value="ECO:0007669"/>
    <property type="project" value="TreeGrafter"/>
</dbReference>
<organism>
    <name type="scientific">Saccharolobus islandicus LAL14/1</name>
    <dbReference type="NCBI Taxonomy" id="1241935"/>
    <lineage>
        <taxon>Archaea</taxon>
        <taxon>Thermoproteota</taxon>
        <taxon>Thermoprotei</taxon>
        <taxon>Sulfolobales</taxon>
        <taxon>Sulfolobaceae</taxon>
        <taxon>Saccharolobus</taxon>
    </lineage>
</organism>
<evidence type="ECO:0000259" key="4">
    <source>
        <dbReference type="PROSITE" id="PS50011"/>
    </source>
</evidence>
<dbReference type="Pfam" id="PF00069">
    <property type="entry name" value="Pkinase"/>
    <property type="match status" value="1"/>
</dbReference>
<dbReference type="InterPro" id="IPR008271">
    <property type="entry name" value="Ser/Thr_kinase_AS"/>
</dbReference>
<evidence type="ECO:0000313" key="5">
    <source>
        <dbReference type="EMBL" id="AGJ63449.1"/>
    </source>
</evidence>
<dbReference type="SMART" id="SM00220">
    <property type="entry name" value="S_TKc"/>
    <property type="match status" value="1"/>
</dbReference>
<dbReference type="SUPFAM" id="SSF48452">
    <property type="entry name" value="TPR-like"/>
    <property type="match status" value="1"/>
</dbReference>
<dbReference type="EMBL" id="CP003928">
    <property type="protein sequence ID" value="AGJ63449.1"/>
    <property type="molecule type" value="Genomic_DNA"/>
</dbReference>
<dbReference type="PANTHER" id="PTHR44167">
    <property type="entry name" value="OVARIAN-SPECIFIC SERINE/THREONINE-PROTEIN KINASE LOK-RELATED"/>
    <property type="match status" value="1"/>
</dbReference>
<dbReference type="KEGG" id="sic:SiL_2005"/>
<dbReference type="Pfam" id="PF12895">
    <property type="entry name" value="ANAPC3"/>
    <property type="match status" value="1"/>
</dbReference>
<feature type="repeat" description="TPR" evidence="3">
    <location>
        <begin position="243"/>
        <end position="276"/>
    </location>
</feature>
<dbReference type="GO" id="GO:0005737">
    <property type="term" value="C:cytoplasm"/>
    <property type="evidence" value="ECO:0007669"/>
    <property type="project" value="TreeGrafter"/>
</dbReference>
<evidence type="ECO:0000256" key="2">
    <source>
        <dbReference type="ARBA" id="ARBA00022840"/>
    </source>
</evidence>
<dbReference type="InterPro" id="IPR017441">
    <property type="entry name" value="Protein_kinase_ATP_BS"/>
</dbReference>
<dbReference type="AlphaFoldDB" id="M9U8X9"/>
<dbReference type="InterPro" id="IPR000719">
    <property type="entry name" value="Prot_kinase_dom"/>
</dbReference>
<proteinExistence type="predicted"/>
<dbReference type="InterPro" id="IPR011009">
    <property type="entry name" value="Kinase-like_dom_sf"/>
</dbReference>
<dbReference type="PROSITE" id="PS00107">
    <property type="entry name" value="PROTEIN_KINASE_ATP"/>
    <property type="match status" value="1"/>
</dbReference>
<accession>M9U8X9</accession>
<dbReference type="PROSITE" id="PS50011">
    <property type="entry name" value="PROTEIN_KINASE_DOM"/>
    <property type="match status" value="1"/>
</dbReference>
<dbReference type="InterPro" id="IPR011990">
    <property type="entry name" value="TPR-like_helical_dom_sf"/>
</dbReference>
<evidence type="ECO:0000256" key="1">
    <source>
        <dbReference type="ARBA" id="ARBA00022741"/>
    </source>
</evidence>
<dbReference type="SUPFAM" id="SSF56112">
    <property type="entry name" value="Protein kinase-like (PK-like)"/>
    <property type="match status" value="1"/>
</dbReference>
<reference evidence="5 6" key="1">
    <citation type="journal article" date="2013" name="Open Biol.">
        <title>Genomics and genetics of Sulfolobus islandicus LAL14/1, a model hyperthermophilic archaeon.</title>
        <authorList>
            <person name="Jaubert C."/>
            <person name="Danioux C."/>
            <person name="Oberto J."/>
            <person name="Cortez D."/>
            <person name="Bize A."/>
            <person name="Krupovic M."/>
            <person name="She Q."/>
            <person name="Forterre P."/>
            <person name="Prangishvili D."/>
            <person name="Sezonov G."/>
        </authorList>
    </citation>
    <scope>NUCLEOTIDE SEQUENCE [LARGE SCALE GENOMIC DNA]</scope>
    <source>
        <strain evidence="5">LAL14/1</strain>
    </source>
</reference>
<evidence type="ECO:0000313" key="6">
    <source>
        <dbReference type="Proteomes" id="UP000013006"/>
    </source>
</evidence>
<dbReference type="HOGENOM" id="CLU_418989_0_0_2"/>
<dbReference type="Gene3D" id="1.10.510.10">
    <property type="entry name" value="Transferase(Phosphotransferase) domain 1"/>
    <property type="match status" value="1"/>
</dbReference>
<gene>
    <name evidence="5" type="ORF">SiL_2005</name>
</gene>
<dbReference type="Proteomes" id="UP000013006">
    <property type="component" value="Chromosome"/>
</dbReference>
<keyword evidence="1" id="KW-0547">Nucleotide-binding</keyword>
<name>M9U8X9_SACIS</name>